<organism evidence="2 3">
    <name type="scientific">Panicum miliaceum</name>
    <name type="common">Proso millet</name>
    <name type="synonym">Broomcorn millet</name>
    <dbReference type="NCBI Taxonomy" id="4540"/>
    <lineage>
        <taxon>Eukaryota</taxon>
        <taxon>Viridiplantae</taxon>
        <taxon>Streptophyta</taxon>
        <taxon>Embryophyta</taxon>
        <taxon>Tracheophyta</taxon>
        <taxon>Spermatophyta</taxon>
        <taxon>Magnoliopsida</taxon>
        <taxon>Liliopsida</taxon>
        <taxon>Poales</taxon>
        <taxon>Poaceae</taxon>
        <taxon>PACMAD clade</taxon>
        <taxon>Panicoideae</taxon>
        <taxon>Panicodae</taxon>
        <taxon>Paniceae</taxon>
        <taxon>Panicinae</taxon>
        <taxon>Panicum</taxon>
        <taxon>Panicum sect. Panicum</taxon>
    </lineage>
</organism>
<protein>
    <recommendedName>
        <fullName evidence="1">DUF1618 domain-containing protein</fullName>
    </recommendedName>
</protein>
<evidence type="ECO:0000313" key="3">
    <source>
        <dbReference type="Proteomes" id="UP000275267"/>
    </source>
</evidence>
<dbReference type="OrthoDB" id="689295at2759"/>
<accession>A0A3L6TE06</accession>
<evidence type="ECO:0000259" key="1">
    <source>
        <dbReference type="Pfam" id="PF07762"/>
    </source>
</evidence>
<dbReference type="AlphaFoldDB" id="A0A3L6TE06"/>
<dbReference type="EMBL" id="PQIB02000002">
    <property type="protein sequence ID" value="RLN36509.1"/>
    <property type="molecule type" value="Genomic_DNA"/>
</dbReference>
<dbReference type="PANTHER" id="PTHR33074:SF127">
    <property type="entry name" value="OS04G0388000 PROTEIN"/>
    <property type="match status" value="1"/>
</dbReference>
<dbReference type="Pfam" id="PF07762">
    <property type="entry name" value="DUF1618"/>
    <property type="match status" value="1"/>
</dbReference>
<keyword evidence="3" id="KW-1185">Reference proteome</keyword>
<comment type="caution">
    <text evidence="2">The sequence shown here is derived from an EMBL/GenBank/DDBJ whole genome shotgun (WGS) entry which is preliminary data.</text>
</comment>
<dbReference type="Proteomes" id="UP000275267">
    <property type="component" value="Unassembled WGS sequence"/>
</dbReference>
<evidence type="ECO:0000313" key="2">
    <source>
        <dbReference type="EMBL" id="RLN36509.1"/>
    </source>
</evidence>
<dbReference type="PANTHER" id="PTHR33074">
    <property type="entry name" value="EXPRESSED PROTEIN-RELATED"/>
    <property type="match status" value="1"/>
</dbReference>
<reference evidence="3" key="1">
    <citation type="journal article" date="2019" name="Nat. Commun.">
        <title>The genome of broomcorn millet.</title>
        <authorList>
            <person name="Zou C."/>
            <person name="Miki D."/>
            <person name="Li D."/>
            <person name="Tang Q."/>
            <person name="Xiao L."/>
            <person name="Rajput S."/>
            <person name="Deng P."/>
            <person name="Jia W."/>
            <person name="Huang R."/>
            <person name="Zhang M."/>
            <person name="Sun Y."/>
            <person name="Hu J."/>
            <person name="Fu X."/>
            <person name="Schnable P.S."/>
            <person name="Li F."/>
            <person name="Zhang H."/>
            <person name="Feng B."/>
            <person name="Zhu X."/>
            <person name="Liu R."/>
            <person name="Schnable J.C."/>
            <person name="Zhu J.-K."/>
            <person name="Zhang H."/>
        </authorList>
    </citation>
    <scope>NUCLEOTIDE SEQUENCE [LARGE SCALE GENOMIC DNA]</scope>
</reference>
<name>A0A3L6TE06_PANMI</name>
<dbReference type="InterPro" id="IPR011676">
    <property type="entry name" value="DUF1618"/>
</dbReference>
<dbReference type="STRING" id="4540.A0A3L6TE06"/>
<sequence>MPRTAARCPDHPPWVLLDTAARIGRCENATTATAKTSAGDDIAVSFSVTRPPGLSSCFVHCPGLPAEAFACQPQVTGADGALLLVSVMFAERHRIGMFTDVFAYHASGPGEPPSLHLLPRPYPVRLHYDHVGVLSRGGHHLVVVPQPRFRACGRWEYDLHVFSTETMSWSTTVAPVAVDGDTDYDLLARHAPTKVVPVGGVGLGWVDLRRGVLLGNDVADERPEVRLVQLPSLMRTNRADFG</sequence>
<gene>
    <name evidence="2" type="ORF">C2845_PM03G26240</name>
</gene>
<feature type="domain" description="DUF1618" evidence="1">
    <location>
        <begin position="205"/>
        <end position="237"/>
    </location>
</feature>
<proteinExistence type="predicted"/>